<gene>
    <name evidence="2" type="ORF">BRAA09T39437Z</name>
    <name evidence="1" type="ORF">BRAPAZ1V2_A09P50990.2</name>
</gene>
<accession>A0A3P5Y3P3</accession>
<proteinExistence type="predicted"/>
<dbReference type="Gramene" id="A09p50990.2_BraZ1">
    <property type="protein sequence ID" value="A09p50990.2_BraZ1.CDS"/>
    <property type="gene ID" value="A09g50990.2_BraZ1"/>
</dbReference>
<dbReference type="EMBL" id="LS974625">
    <property type="protein sequence ID" value="CAG7864632.1"/>
    <property type="molecule type" value="Genomic_DNA"/>
</dbReference>
<feature type="non-terminal residue" evidence="2">
    <location>
        <position position="135"/>
    </location>
</feature>
<dbReference type="EMBL" id="LR031568">
    <property type="protein sequence ID" value="VDC61826.1"/>
    <property type="molecule type" value="Genomic_DNA"/>
</dbReference>
<sequence length="135" mass="15569">MWPSDHRPILLSFSLEPEDRGFGRFYFDKRMVGKVGIEEAITRGWSGDAYGVTSSVMDRLSRCRRELSRWKKSSQFNSLTKIQRLQKELEYFKNGSFLEASIGSRPSFIWRSILHGREALKSGMLRTIGSGEQTN</sequence>
<name>A0A3P5Y3P3_BRACM</name>
<evidence type="ECO:0000313" key="2">
    <source>
        <dbReference type="EMBL" id="VDC61826.1"/>
    </source>
</evidence>
<dbReference type="AlphaFoldDB" id="A0A3P5Y3P3"/>
<evidence type="ECO:0000313" key="1">
    <source>
        <dbReference type="EMBL" id="CAG7864632.1"/>
    </source>
</evidence>
<organism evidence="2">
    <name type="scientific">Brassica campestris</name>
    <name type="common">Field mustard</name>
    <dbReference type="NCBI Taxonomy" id="3711"/>
    <lineage>
        <taxon>Eukaryota</taxon>
        <taxon>Viridiplantae</taxon>
        <taxon>Streptophyta</taxon>
        <taxon>Embryophyta</taxon>
        <taxon>Tracheophyta</taxon>
        <taxon>Spermatophyta</taxon>
        <taxon>Magnoliopsida</taxon>
        <taxon>eudicotyledons</taxon>
        <taxon>Gunneridae</taxon>
        <taxon>Pentapetalae</taxon>
        <taxon>rosids</taxon>
        <taxon>malvids</taxon>
        <taxon>Brassicales</taxon>
        <taxon>Brassicaceae</taxon>
        <taxon>Brassiceae</taxon>
        <taxon>Brassica</taxon>
    </lineage>
</organism>
<dbReference type="Proteomes" id="UP000694005">
    <property type="component" value="Chromosome A09"/>
</dbReference>
<reference evidence="2" key="1">
    <citation type="submission" date="2018-11" db="EMBL/GenBank/DDBJ databases">
        <authorList>
            <consortium name="Genoscope - CEA"/>
            <person name="William W."/>
        </authorList>
    </citation>
    <scope>NUCLEOTIDE SEQUENCE</scope>
</reference>
<protein>
    <submittedName>
        <fullName evidence="1">Uncharacterized protein</fullName>
    </submittedName>
</protein>